<feature type="signal peptide" evidence="4">
    <location>
        <begin position="1"/>
        <end position="22"/>
    </location>
</feature>
<dbReference type="SMART" id="SM00108">
    <property type="entry name" value="B_lectin"/>
    <property type="match status" value="1"/>
</dbReference>
<dbReference type="SMART" id="SM00473">
    <property type="entry name" value="PAN_AP"/>
    <property type="match status" value="1"/>
</dbReference>
<dbReference type="InterPro" id="IPR036426">
    <property type="entry name" value="Bulb-type_lectin_dom_sf"/>
</dbReference>
<keyword evidence="1 4" id="KW-0732">Signal</keyword>
<organism evidence="7 8">
    <name type="scientific">Quillaja saponaria</name>
    <name type="common">Soap bark tree</name>
    <dbReference type="NCBI Taxonomy" id="32244"/>
    <lineage>
        <taxon>Eukaryota</taxon>
        <taxon>Viridiplantae</taxon>
        <taxon>Streptophyta</taxon>
        <taxon>Embryophyta</taxon>
        <taxon>Tracheophyta</taxon>
        <taxon>Spermatophyta</taxon>
        <taxon>Magnoliopsida</taxon>
        <taxon>eudicotyledons</taxon>
        <taxon>Gunneridae</taxon>
        <taxon>Pentapetalae</taxon>
        <taxon>rosids</taxon>
        <taxon>fabids</taxon>
        <taxon>Fabales</taxon>
        <taxon>Quillajaceae</taxon>
        <taxon>Quillaja</taxon>
    </lineage>
</organism>
<evidence type="ECO:0000313" key="8">
    <source>
        <dbReference type="Proteomes" id="UP001163823"/>
    </source>
</evidence>
<keyword evidence="8" id="KW-1185">Reference proteome</keyword>
<dbReference type="InterPro" id="IPR000858">
    <property type="entry name" value="S_locus_glycoprot_dom"/>
</dbReference>
<feature type="chain" id="PRO_5041998524" evidence="4">
    <location>
        <begin position="23"/>
        <end position="330"/>
    </location>
</feature>
<dbReference type="Pfam" id="PF01453">
    <property type="entry name" value="B_lectin"/>
    <property type="match status" value="1"/>
</dbReference>
<dbReference type="GO" id="GO:0048544">
    <property type="term" value="P:recognition of pollen"/>
    <property type="evidence" value="ECO:0007669"/>
    <property type="project" value="InterPro"/>
</dbReference>
<accession>A0AAD7QHY4</accession>
<dbReference type="Pfam" id="PF08276">
    <property type="entry name" value="PAN_2"/>
    <property type="match status" value="1"/>
</dbReference>
<comment type="caution">
    <text evidence="7">The sequence shown here is derived from an EMBL/GenBank/DDBJ whole genome shotgun (WGS) entry which is preliminary data.</text>
</comment>
<dbReference type="InterPro" id="IPR001480">
    <property type="entry name" value="Bulb-type_lectin_dom"/>
</dbReference>
<name>A0AAD7QHY4_QUISA</name>
<dbReference type="Proteomes" id="UP001163823">
    <property type="component" value="Chromosome 1"/>
</dbReference>
<dbReference type="Pfam" id="PF00954">
    <property type="entry name" value="S_locus_glycop"/>
    <property type="match status" value="1"/>
</dbReference>
<dbReference type="GO" id="GO:0016301">
    <property type="term" value="F:kinase activity"/>
    <property type="evidence" value="ECO:0007669"/>
    <property type="project" value="UniProtKB-KW"/>
</dbReference>
<evidence type="ECO:0000313" key="7">
    <source>
        <dbReference type="EMBL" id="KAJ7981665.1"/>
    </source>
</evidence>
<evidence type="ECO:0000256" key="3">
    <source>
        <dbReference type="ARBA" id="ARBA00023180"/>
    </source>
</evidence>
<keyword evidence="7" id="KW-0808">Transferase</keyword>
<feature type="domain" description="Apple" evidence="6">
    <location>
        <begin position="234"/>
        <end position="314"/>
    </location>
</feature>
<dbReference type="Gene3D" id="2.90.10.10">
    <property type="entry name" value="Bulb-type lectin domain"/>
    <property type="match status" value="1"/>
</dbReference>
<dbReference type="CDD" id="cd00028">
    <property type="entry name" value="B_lectin"/>
    <property type="match status" value="1"/>
</dbReference>
<protein>
    <submittedName>
        <fullName evidence="7">G-type lectin S-receptor-like serine/threonine-protein kinase</fullName>
    </submittedName>
</protein>
<dbReference type="KEGG" id="qsa:O6P43_000900"/>
<dbReference type="SUPFAM" id="SSF51110">
    <property type="entry name" value="alpha-D-mannose-specific plant lectins"/>
    <property type="match status" value="1"/>
</dbReference>
<dbReference type="Gene3D" id="3.50.4.10">
    <property type="entry name" value="Hepatocyte Growth Factor"/>
    <property type="match status" value="1"/>
</dbReference>
<reference evidence="7 8" key="1">
    <citation type="journal article" date="2023" name="Science">
        <title>Elucidation of the pathway for biosynthesis of saponin adjuvants from the soapbark tree.</title>
        <authorList>
            <person name="Reed J."/>
            <person name="Orme A."/>
            <person name="El-Demerdash A."/>
            <person name="Owen C."/>
            <person name="Martin L.B.B."/>
            <person name="Misra R.C."/>
            <person name="Kikuchi S."/>
            <person name="Rejzek M."/>
            <person name="Martin A.C."/>
            <person name="Harkess A."/>
            <person name="Leebens-Mack J."/>
            <person name="Louveau T."/>
            <person name="Stephenson M.J."/>
            <person name="Osbourn A."/>
        </authorList>
    </citation>
    <scope>NUCLEOTIDE SEQUENCE [LARGE SCALE GENOMIC DNA]</scope>
    <source>
        <strain evidence="7">S10</strain>
    </source>
</reference>
<dbReference type="EMBL" id="JARAOO010000001">
    <property type="protein sequence ID" value="KAJ7981665.1"/>
    <property type="molecule type" value="Genomic_DNA"/>
</dbReference>
<evidence type="ECO:0000259" key="6">
    <source>
        <dbReference type="PROSITE" id="PS50948"/>
    </source>
</evidence>
<keyword evidence="2" id="KW-1015">Disulfide bond</keyword>
<evidence type="ECO:0000256" key="1">
    <source>
        <dbReference type="ARBA" id="ARBA00022729"/>
    </source>
</evidence>
<dbReference type="PANTHER" id="PTHR32444:SF183">
    <property type="entry name" value="APPLE DOMAIN-CONTAINING PROTEIN"/>
    <property type="match status" value="1"/>
</dbReference>
<keyword evidence="3" id="KW-0325">Glycoprotein</keyword>
<evidence type="ECO:0000259" key="5">
    <source>
        <dbReference type="PROSITE" id="PS50927"/>
    </source>
</evidence>
<dbReference type="InterPro" id="IPR003609">
    <property type="entry name" value="Pan_app"/>
</dbReference>
<dbReference type="CDD" id="cd01098">
    <property type="entry name" value="PAN_AP_plant"/>
    <property type="match status" value="1"/>
</dbReference>
<dbReference type="AlphaFoldDB" id="A0AAD7QHY4"/>
<gene>
    <name evidence="7" type="ORF">O6P43_000900</name>
</gene>
<evidence type="ECO:0000256" key="4">
    <source>
        <dbReference type="SAM" id="SignalP"/>
    </source>
</evidence>
<keyword evidence="7" id="KW-0418">Kinase</keyword>
<dbReference type="FunFam" id="2.90.10.10:FF:000001">
    <property type="entry name" value="G-type lectin S-receptor-like serine/threonine-protein kinase"/>
    <property type="match status" value="1"/>
</dbReference>
<proteinExistence type="predicted"/>
<feature type="domain" description="Bulb-type lectin" evidence="5">
    <location>
        <begin position="24"/>
        <end position="147"/>
    </location>
</feature>
<dbReference type="PROSITE" id="PS50927">
    <property type="entry name" value="BULB_LECTIN"/>
    <property type="match status" value="1"/>
</dbReference>
<sequence>MEIIAFMLISFYILISYSQVSGAEDTVTQSHPLTDGNTLISKNGSFEMGFFSPANSSSRYLGIWVWQKNIPVKHVIWVANKEKPIEDLSGLLMINSTGNVVLLSQNNTVVWSKTPIREVQNPVLQLLDSGNLVLREEETEENSEKYLCQSLDFSSIRRLIAEKTQNGLSPGNLARRADIANFCDSPRVCGPNGGCDVVKAPNCYCLKGFQPKSPNNWKNYDNTDGCVRTETLNCSTDGFVKYVSLKLPNSTYSFSNQTNNLKECEQKCMSNCSCMAYASSDINGSGTGCAMWYDDLIDVKLLVDGGKDLYIRMAASELGKCGISFLVHVH</sequence>
<evidence type="ECO:0000256" key="2">
    <source>
        <dbReference type="ARBA" id="ARBA00023157"/>
    </source>
</evidence>
<dbReference type="PROSITE" id="PS50948">
    <property type="entry name" value="PAN"/>
    <property type="match status" value="1"/>
</dbReference>
<dbReference type="PANTHER" id="PTHR32444">
    <property type="entry name" value="BULB-TYPE LECTIN DOMAIN-CONTAINING PROTEIN"/>
    <property type="match status" value="1"/>
</dbReference>